<reference evidence="3 4" key="1">
    <citation type="submission" date="2018-03" db="EMBL/GenBank/DDBJ databases">
        <title>Genomic Encyclopedia of Archaeal and Bacterial Type Strains, Phase II (KMG-II): from individual species to whole genera.</title>
        <authorList>
            <person name="Goeker M."/>
        </authorList>
    </citation>
    <scope>NUCLEOTIDE SEQUENCE [LARGE SCALE GENOMIC DNA]</scope>
    <source>
        <strain evidence="3 4">DSM 29328</strain>
    </source>
</reference>
<proteinExistence type="predicted"/>
<accession>A0A2T0RFA1</accession>
<dbReference type="InterPro" id="IPR049945">
    <property type="entry name" value="AAA_22"/>
</dbReference>
<comment type="caution">
    <text evidence="3">The sequence shown here is derived from an EMBL/GenBank/DDBJ whole genome shotgun (WGS) entry which is preliminary data.</text>
</comment>
<dbReference type="PANTHER" id="PTHR35894">
    <property type="entry name" value="GENERAL SECRETION PATHWAY PROTEIN A-RELATED"/>
    <property type="match status" value="1"/>
</dbReference>
<dbReference type="InterPro" id="IPR003593">
    <property type="entry name" value="AAA+_ATPase"/>
</dbReference>
<evidence type="ECO:0000313" key="3">
    <source>
        <dbReference type="EMBL" id="PRY19848.1"/>
    </source>
</evidence>
<dbReference type="Pfam" id="PF13401">
    <property type="entry name" value="AAA_22"/>
    <property type="match status" value="1"/>
</dbReference>
<dbReference type="Gene3D" id="3.40.50.300">
    <property type="entry name" value="P-loop containing nucleotide triphosphate hydrolases"/>
    <property type="match status" value="1"/>
</dbReference>
<feature type="region of interest" description="Disordered" evidence="1">
    <location>
        <begin position="1"/>
        <end position="21"/>
    </location>
</feature>
<dbReference type="PANTHER" id="PTHR35894:SF1">
    <property type="entry name" value="PHOSPHORIBULOKINASE _ URIDINE KINASE FAMILY"/>
    <property type="match status" value="1"/>
</dbReference>
<dbReference type="Proteomes" id="UP000239480">
    <property type="component" value="Unassembled WGS sequence"/>
</dbReference>
<keyword evidence="4" id="KW-1185">Reference proteome</keyword>
<evidence type="ECO:0000313" key="4">
    <source>
        <dbReference type="Proteomes" id="UP000239480"/>
    </source>
</evidence>
<gene>
    <name evidence="3" type="ORF">CLV78_11712</name>
</gene>
<sequence length="314" mass="34565">MLSGSDDPRRSAVGEEQEAESAKVHIGSDIVTASDMYLDFFGLTERPFSLVPDPDFLFWSDRHRAAFAILEYGIVTRSPITVLTGEIGVGKTTLLQHMLHVIEENTTVGLISNAQGGRGELARWVLNALSVKVERGADYVDMYQALQDHLVDEYTEGRRVALVIDEAQNLSVEALEELRLMTNINSGKDELLQLILVGQPELRSRIMRPELQQFAQRVVAAYHLGALSAEATADYICHRIRHAGGNDVVFKPEALVEIHRHTGGIPRLINKLAEFCLVYGALSEESPISAETVRQVVGDGVFITGFGAGERVAE</sequence>
<dbReference type="EMBL" id="PVTD01000017">
    <property type="protein sequence ID" value="PRY19848.1"/>
    <property type="molecule type" value="Genomic_DNA"/>
</dbReference>
<dbReference type="SUPFAM" id="SSF52540">
    <property type="entry name" value="P-loop containing nucleoside triphosphate hydrolases"/>
    <property type="match status" value="1"/>
</dbReference>
<dbReference type="GO" id="GO:0016887">
    <property type="term" value="F:ATP hydrolysis activity"/>
    <property type="evidence" value="ECO:0007669"/>
    <property type="project" value="InterPro"/>
</dbReference>
<organism evidence="3 4">
    <name type="scientific">Aliiruegeria haliotis</name>
    <dbReference type="NCBI Taxonomy" id="1280846"/>
    <lineage>
        <taxon>Bacteria</taxon>
        <taxon>Pseudomonadati</taxon>
        <taxon>Pseudomonadota</taxon>
        <taxon>Alphaproteobacteria</taxon>
        <taxon>Rhodobacterales</taxon>
        <taxon>Roseobacteraceae</taxon>
        <taxon>Aliiruegeria</taxon>
    </lineage>
</organism>
<dbReference type="SMART" id="SM00382">
    <property type="entry name" value="AAA"/>
    <property type="match status" value="1"/>
</dbReference>
<feature type="compositionally biased region" description="Basic and acidic residues" evidence="1">
    <location>
        <begin position="1"/>
        <end position="13"/>
    </location>
</feature>
<evidence type="ECO:0000259" key="2">
    <source>
        <dbReference type="SMART" id="SM00382"/>
    </source>
</evidence>
<dbReference type="AlphaFoldDB" id="A0A2T0RFA1"/>
<name>A0A2T0RFA1_9RHOB</name>
<evidence type="ECO:0000256" key="1">
    <source>
        <dbReference type="SAM" id="MobiDB-lite"/>
    </source>
</evidence>
<protein>
    <submittedName>
        <fullName evidence="3">Type II secretion system protein A</fullName>
    </submittedName>
</protein>
<feature type="domain" description="AAA+ ATPase" evidence="2">
    <location>
        <begin position="77"/>
        <end position="246"/>
    </location>
</feature>
<dbReference type="InterPro" id="IPR027417">
    <property type="entry name" value="P-loop_NTPase"/>
</dbReference>
<dbReference type="InterPro" id="IPR052026">
    <property type="entry name" value="ExeA_AAA_ATPase_DNA-bind"/>
</dbReference>